<dbReference type="VEuPathDB" id="CryptoDB:Vbra_19826"/>
<dbReference type="Pfam" id="PF00658">
    <property type="entry name" value="MLLE"/>
    <property type="match status" value="1"/>
</dbReference>
<gene>
    <name evidence="3" type="ORF">Vbra_19826</name>
</gene>
<name>A0A0G4H7Q2_VITBC</name>
<accession>A0A0G4H7Q2</accession>
<protein>
    <recommendedName>
        <fullName evidence="2">PABC domain-containing protein</fullName>
    </recommendedName>
</protein>
<dbReference type="STRING" id="1169540.A0A0G4H7Q2"/>
<dbReference type="Gene3D" id="1.10.1900.10">
    <property type="entry name" value="c-terminal domain of poly(a) binding protein"/>
    <property type="match status" value="1"/>
</dbReference>
<feature type="compositionally biased region" description="Gly residues" evidence="1">
    <location>
        <begin position="1"/>
        <end position="23"/>
    </location>
</feature>
<evidence type="ECO:0000313" key="4">
    <source>
        <dbReference type="Proteomes" id="UP000041254"/>
    </source>
</evidence>
<organism evidence="3 4">
    <name type="scientific">Vitrella brassicaformis (strain CCMP3155)</name>
    <dbReference type="NCBI Taxonomy" id="1169540"/>
    <lineage>
        <taxon>Eukaryota</taxon>
        <taxon>Sar</taxon>
        <taxon>Alveolata</taxon>
        <taxon>Colpodellida</taxon>
        <taxon>Vitrellaceae</taxon>
        <taxon>Vitrella</taxon>
    </lineage>
</organism>
<evidence type="ECO:0000313" key="3">
    <source>
        <dbReference type="EMBL" id="CEM39904.1"/>
    </source>
</evidence>
<feature type="region of interest" description="Disordered" evidence="1">
    <location>
        <begin position="329"/>
        <end position="353"/>
    </location>
</feature>
<evidence type="ECO:0000259" key="2">
    <source>
        <dbReference type="PROSITE" id="PS51309"/>
    </source>
</evidence>
<dbReference type="Proteomes" id="UP000041254">
    <property type="component" value="Unassembled WGS sequence"/>
</dbReference>
<dbReference type="OrthoDB" id="426425at2759"/>
<dbReference type="GO" id="GO:0003723">
    <property type="term" value="F:RNA binding"/>
    <property type="evidence" value="ECO:0007669"/>
    <property type="project" value="InterPro"/>
</dbReference>
<evidence type="ECO:0000256" key="1">
    <source>
        <dbReference type="SAM" id="MobiDB-lite"/>
    </source>
</evidence>
<dbReference type="AlphaFoldDB" id="A0A0G4H7Q2"/>
<feature type="region of interest" description="Disordered" evidence="1">
    <location>
        <begin position="1"/>
        <end position="36"/>
    </location>
</feature>
<dbReference type="InParanoid" id="A0A0G4H7Q2"/>
<dbReference type="SMART" id="SM00517">
    <property type="entry name" value="PolyA"/>
    <property type="match status" value="1"/>
</dbReference>
<feature type="domain" description="PABC" evidence="2">
    <location>
        <begin position="42"/>
        <end position="119"/>
    </location>
</feature>
<dbReference type="InterPro" id="IPR036053">
    <property type="entry name" value="PABP-dom"/>
</dbReference>
<dbReference type="Gene3D" id="3.40.50.300">
    <property type="entry name" value="P-loop containing nucleotide triphosphate hydrolases"/>
    <property type="match status" value="1"/>
</dbReference>
<dbReference type="SUPFAM" id="SSF52540">
    <property type="entry name" value="P-loop containing nucleoside triphosphate hydrolases"/>
    <property type="match status" value="1"/>
</dbReference>
<proteinExistence type="predicted"/>
<dbReference type="InterPro" id="IPR002004">
    <property type="entry name" value="PABP_HYD_C"/>
</dbReference>
<reference evidence="3 4" key="1">
    <citation type="submission" date="2014-11" db="EMBL/GenBank/DDBJ databases">
        <authorList>
            <person name="Zhu J."/>
            <person name="Qi W."/>
            <person name="Song R."/>
        </authorList>
    </citation>
    <scope>NUCLEOTIDE SEQUENCE [LARGE SCALE GENOMIC DNA]</scope>
</reference>
<keyword evidence="4" id="KW-1185">Reference proteome</keyword>
<sequence length="353" mass="37565">MSMGGGGGGGVGSGDGAGGVGGGEADEASASSSQAANQLSPVDNAFVGGLGASLADQQKAILGEELHTLIAKRHPDLAAKITGMMMDMDTPELLVLLGSEEQLKAKVHDALVVLQEDALDAAEKALLLRFLQTQNIRLLVLMGYPGAGKTLLARSFAERGWKMVSITGKVKDDQACITKVQELLSETGHCHKVIVDRPNLTTADRRVWTDVGRQCGIGSNEIALAHLDRDSYFCLQQIRARKNTNSRDRTPPPSGGPKWSDMEARQILKEYEAQLEPPEPQQEGFDGGLHTITTQGELSWFKDIFGVSNKIAGLREKAPQYFDHVVRSATQQQSPAAEGPAAAAAALSAAEEN</sequence>
<feature type="compositionally biased region" description="Low complexity" evidence="1">
    <location>
        <begin position="336"/>
        <end position="353"/>
    </location>
</feature>
<dbReference type="EMBL" id="CDMY01001057">
    <property type="protein sequence ID" value="CEM39904.1"/>
    <property type="molecule type" value="Genomic_DNA"/>
</dbReference>
<dbReference type="PROSITE" id="PS51309">
    <property type="entry name" value="PABC"/>
    <property type="match status" value="1"/>
</dbReference>
<dbReference type="InterPro" id="IPR027417">
    <property type="entry name" value="P-loop_NTPase"/>
</dbReference>
<dbReference type="SUPFAM" id="SSF63570">
    <property type="entry name" value="PABC (PABP) domain"/>
    <property type="match status" value="1"/>
</dbReference>